<keyword evidence="6" id="KW-1185">Reference proteome</keyword>
<protein>
    <submittedName>
        <fullName evidence="5">Predicted dehydrogenase</fullName>
    </submittedName>
</protein>
<dbReference type="InterPro" id="IPR050984">
    <property type="entry name" value="Gfo/Idh/MocA_domain"/>
</dbReference>
<dbReference type="GO" id="GO:0000166">
    <property type="term" value="F:nucleotide binding"/>
    <property type="evidence" value="ECO:0007669"/>
    <property type="project" value="InterPro"/>
</dbReference>
<dbReference type="SUPFAM" id="SSF55347">
    <property type="entry name" value="Glyceraldehyde-3-phosphate dehydrogenase-like, C-terminal domain"/>
    <property type="match status" value="1"/>
</dbReference>
<evidence type="ECO:0000313" key="5">
    <source>
        <dbReference type="EMBL" id="SFA72608.1"/>
    </source>
</evidence>
<dbReference type="PANTHER" id="PTHR22604:SF105">
    <property type="entry name" value="TRANS-1,2-DIHYDROBENZENE-1,2-DIOL DEHYDROGENASE"/>
    <property type="match status" value="1"/>
</dbReference>
<dbReference type="OrthoDB" id="9815825at2"/>
<dbReference type="InterPro" id="IPR055170">
    <property type="entry name" value="GFO_IDH_MocA-like_dom"/>
</dbReference>
<dbReference type="AlphaFoldDB" id="A0A1I0V8L1"/>
<dbReference type="InterPro" id="IPR036291">
    <property type="entry name" value="NAD(P)-bd_dom_sf"/>
</dbReference>
<gene>
    <name evidence="5" type="ORF">SAMN05421688_0402</name>
</gene>
<feature type="domain" description="GFO/IDH/MocA-like oxidoreductase" evidence="4">
    <location>
        <begin position="133"/>
        <end position="248"/>
    </location>
</feature>
<evidence type="ECO:0000256" key="1">
    <source>
        <dbReference type="ARBA" id="ARBA00010928"/>
    </source>
</evidence>
<dbReference type="RefSeq" id="WP_092060084.1">
    <property type="nucleotide sequence ID" value="NZ_FOJU01000001.1"/>
</dbReference>
<dbReference type="PROSITE" id="PS51257">
    <property type="entry name" value="PROKAR_LIPOPROTEIN"/>
    <property type="match status" value="1"/>
</dbReference>
<proteinExistence type="inferred from homology"/>
<dbReference type="GO" id="GO:0016491">
    <property type="term" value="F:oxidoreductase activity"/>
    <property type="evidence" value="ECO:0007669"/>
    <property type="project" value="UniProtKB-KW"/>
</dbReference>
<sequence length="324" mass="35983">MAGHVRWGIIGAAKFAFEHMGPALHAASGGCLEAIATQSPEKIAKFKERFPHLRAHESYDALLADPEIDAVYIPLPNVLHVEWALKALDAGKHVLVEKPLAMKAEEFDAIIARRDATGLHAAEAYMIVHHPQWQYAKALYDAGEIGRLLSVRGVFSYDNSADTANIRLNPALGGGGVPDIGVYSYGCTRFLTGEEPEEVTRADLDWENGVDVYAEVSARFPSFRYHAINSMRMFAHQEMQFHGEKGLIRMTAPFNAGVFGEARVELHRTKMRIEEKRFPAVNQYVMQVEAFNQTVLNGDRYACPLEFSKGTQAMIDMVFAAAKT</sequence>
<dbReference type="Proteomes" id="UP000198796">
    <property type="component" value="Unassembled WGS sequence"/>
</dbReference>
<name>A0A1I0V8L1_9RHOB</name>
<reference evidence="5 6" key="1">
    <citation type="submission" date="2016-10" db="EMBL/GenBank/DDBJ databases">
        <authorList>
            <person name="de Groot N.N."/>
        </authorList>
    </citation>
    <scope>NUCLEOTIDE SEQUENCE [LARGE SCALE GENOMIC DNA]</scope>
    <source>
        <strain evidence="5 6">DSM 29316</strain>
    </source>
</reference>
<evidence type="ECO:0000256" key="2">
    <source>
        <dbReference type="ARBA" id="ARBA00023002"/>
    </source>
</evidence>
<feature type="domain" description="Gfo/Idh/MocA-like oxidoreductase N-terminal" evidence="3">
    <location>
        <begin position="5"/>
        <end position="118"/>
    </location>
</feature>
<organism evidence="5 6">
    <name type="scientific">Poseidonocella pacifica</name>
    <dbReference type="NCBI Taxonomy" id="871651"/>
    <lineage>
        <taxon>Bacteria</taxon>
        <taxon>Pseudomonadati</taxon>
        <taxon>Pseudomonadota</taxon>
        <taxon>Alphaproteobacteria</taxon>
        <taxon>Rhodobacterales</taxon>
        <taxon>Roseobacteraceae</taxon>
        <taxon>Poseidonocella</taxon>
    </lineage>
</organism>
<keyword evidence="2" id="KW-0560">Oxidoreductase</keyword>
<accession>A0A1I0V8L1</accession>
<dbReference type="SUPFAM" id="SSF51735">
    <property type="entry name" value="NAD(P)-binding Rossmann-fold domains"/>
    <property type="match status" value="1"/>
</dbReference>
<evidence type="ECO:0000313" key="6">
    <source>
        <dbReference type="Proteomes" id="UP000198796"/>
    </source>
</evidence>
<dbReference type="Pfam" id="PF22725">
    <property type="entry name" value="GFO_IDH_MocA_C3"/>
    <property type="match status" value="1"/>
</dbReference>
<evidence type="ECO:0000259" key="4">
    <source>
        <dbReference type="Pfam" id="PF22725"/>
    </source>
</evidence>
<dbReference type="Gene3D" id="3.30.360.10">
    <property type="entry name" value="Dihydrodipicolinate Reductase, domain 2"/>
    <property type="match status" value="1"/>
</dbReference>
<dbReference type="Pfam" id="PF01408">
    <property type="entry name" value="GFO_IDH_MocA"/>
    <property type="match status" value="1"/>
</dbReference>
<dbReference type="InterPro" id="IPR000683">
    <property type="entry name" value="Gfo/Idh/MocA-like_OxRdtase_N"/>
</dbReference>
<dbReference type="STRING" id="871651.SAMN05421688_0402"/>
<evidence type="ECO:0000259" key="3">
    <source>
        <dbReference type="Pfam" id="PF01408"/>
    </source>
</evidence>
<dbReference type="PANTHER" id="PTHR22604">
    <property type="entry name" value="OXIDOREDUCTASES"/>
    <property type="match status" value="1"/>
</dbReference>
<dbReference type="EMBL" id="FOJU01000001">
    <property type="protein sequence ID" value="SFA72608.1"/>
    <property type="molecule type" value="Genomic_DNA"/>
</dbReference>
<comment type="similarity">
    <text evidence="1">Belongs to the Gfo/Idh/MocA family.</text>
</comment>
<dbReference type="Gene3D" id="3.40.50.720">
    <property type="entry name" value="NAD(P)-binding Rossmann-like Domain"/>
    <property type="match status" value="1"/>
</dbReference>